<organism evidence="1 2">
    <name type="scientific">Endomicrobium trichonymphae</name>
    <dbReference type="NCBI Taxonomy" id="1408204"/>
    <lineage>
        <taxon>Bacteria</taxon>
        <taxon>Pseudomonadati</taxon>
        <taxon>Elusimicrobiota</taxon>
        <taxon>Endomicrobiia</taxon>
        <taxon>Endomicrobiales</taxon>
        <taxon>Endomicrobiaceae</taxon>
        <taxon>Candidatus Endomicrobiellum</taxon>
    </lineage>
</organism>
<dbReference type="Proteomes" id="UP000095237">
    <property type="component" value="Unassembled WGS sequence"/>
</dbReference>
<reference evidence="1 2" key="1">
    <citation type="submission" date="2015-11" db="EMBL/GenBank/DDBJ databases">
        <title>Evidence for parallel genomic evolution in an endosymbiosis of termite gut flagellates.</title>
        <authorList>
            <person name="Zheng H."/>
        </authorList>
    </citation>
    <scope>NUCLEOTIDE SEQUENCE [LARGE SCALE GENOMIC DNA]</scope>
    <source>
        <strain evidence="1 2">CET450</strain>
    </source>
</reference>
<keyword evidence="2" id="KW-1185">Reference proteome</keyword>
<comment type="caution">
    <text evidence="1">The sequence shown here is derived from an EMBL/GenBank/DDBJ whole genome shotgun (WGS) entry which is preliminary data.</text>
</comment>
<dbReference type="EMBL" id="LNVX01000357">
    <property type="protein sequence ID" value="OEG70378.1"/>
    <property type="molecule type" value="Genomic_DNA"/>
</dbReference>
<dbReference type="Gene3D" id="3.90.1570.30">
    <property type="match status" value="1"/>
</dbReference>
<gene>
    <name evidence="1" type="ORF">ATZ36_04685</name>
</gene>
<protein>
    <recommendedName>
        <fullName evidence="3">Type I restriction enzyme R protein N-terminal domain-containing protein</fullName>
    </recommendedName>
</protein>
<dbReference type="AlphaFoldDB" id="A0A1E5IK95"/>
<evidence type="ECO:0000313" key="2">
    <source>
        <dbReference type="Proteomes" id="UP000095237"/>
    </source>
</evidence>
<sequence length="90" mass="10468">MQRVIINETETRVELIDPKLKDSGWIEENNCKIFRELVITSSKVGIQISQGLKADYVLSYKNVKFAVIEAKKSPSEQKFILLIWKQEKKN</sequence>
<evidence type="ECO:0000313" key="1">
    <source>
        <dbReference type="EMBL" id="OEG70378.1"/>
    </source>
</evidence>
<name>A0A1E5IK95_ENDTX</name>
<evidence type="ECO:0008006" key="3">
    <source>
        <dbReference type="Google" id="ProtNLM"/>
    </source>
</evidence>
<proteinExistence type="predicted"/>
<accession>A0A1E5IK95</accession>